<dbReference type="Proteomes" id="UP000307657">
    <property type="component" value="Unassembled WGS sequence"/>
</dbReference>
<dbReference type="InterPro" id="IPR036249">
    <property type="entry name" value="Thioredoxin-like_sf"/>
</dbReference>
<dbReference type="PROSITE" id="PS00194">
    <property type="entry name" value="THIOREDOXIN_1"/>
    <property type="match status" value="1"/>
</dbReference>
<dbReference type="InterPro" id="IPR017937">
    <property type="entry name" value="Thioredoxin_CS"/>
</dbReference>
<dbReference type="InterPro" id="IPR013766">
    <property type="entry name" value="Thioredoxin_domain"/>
</dbReference>
<dbReference type="NCBIfam" id="TIGR01068">
    <property type="entry name" value="thioredoxin"/>
    <property type="match status" value="1"/>
</dbReference>
<keyword evidence="4 8" id="KW-1015">Disulfide bond</keyword>
<organism evidence="10 11">
    <name type="scientific">Pontimicrobium aquaticum</name>
    <dbReference type="NCBI Taxonomy" id="2565367"/>
    <lineage>
        <taxon>Bacteria</taxon>
        <taxon>Pseudomonadati</taxon>
        <taxon>Bacteroidota</taxon>
        <taxon>Flavobacteriia</taxon>
        <taxon>Flavobacteriales</taxon>
        <taxon>Flavobacteriaceae</taxon>
        <taxon>Pontimicrobium</taxon>
    </lineage>
</organism>
<feature type="site" description="Contributes to redox potential value" evidence="7">
    <location>
        <position position="24"/>
    </location>
</feature>
<dbReference type="InterPro" id="IPR005746">
    <property type="entry name" value="Thioredoxin"/>
</dbReference>
<dbReference type="PRINTS" id="PR00421">
    <property type="entry name" value="THIOREDOXIN"/>
</dbReference>
<evidence type="ECO:0000256" key="6">
    <source>
        <dbReference type="NCBIfam" id="TIGR01068"/>
    </source>
</evidence>
<dbReference type="OrthoDB" id="9790390at2"/>
<evidence type="ECO:0000313" key="11">
    <source>
        <dbReference type="Proteomes" id="UP000307657"/>
    </source>
</evidence>
<dbReference type="FunFam" id="3.40.30.10:FF:000001">
    <property type="entry name" value="Thioredoxin"/>
    <property type="match status" value="1"/>
</dbReference>
<dbReference type="PANTHER" id="PTHR45663:SF11">
    <property type="entry name" value="GEO12009P1"/>
    <property type="match status" value="1"/>
</dbReference>
<evidence type="ECO:0000256" key="1">
    <source>
        <dbReference type="ARBA" id="ARBA00008987"/>
    </source>
</evidence>
<dbReference type="CDD" id="cd02947">
    <property type="entry name" value="TRX_family"/>
    <property type="match status" value="1"/>
</dbReference>
<protein>
    <recommendedName>
        <fullName evidence="6">Thioredoxin</fullName>
    </recommendedName>
</protein>
<dbReference type="PANTHER" id="PTHR45663">
    <property type="entry name" value="GEO12009P1"/>
    <property type="match status" value="1"/>
</dbReference>
<proteinExistence type="inferred from homology"/>
<evidence type="ECO:0000256" key="3">
    <source>
        <dbReference type="ARBA" id="ARBA00022982"/>
    </source>
</evidence>
<evidence type="ECO:0000256" key="7">
    <source>
        <dbReference type="PIRSR" id="PIRSR000077-1"/>
    </source>
</evidence>
<feature type="active site" description="Nucleophile" evidence="7">
    <location>
        <position position="26"/>
    </location>
</feature>
<keyword evidence="2" id="KW-0813">Transport</keyword>
<keyword evidence="5 8" id="KW-0676">Redox-active center</keyword>
<dbReference type="EMBL" id="SUPL01000004">
    <property type="protein sequence ID" value="TJY35912.1"/>
    <property type="molecule type" value="Genomic_DNA"/>
</dbReference>
<feature type="domain" description="Thioredoxin" evidence="9">
    <location>
        <begin position="1"/>
        <end position="98"/>
    </location>
</feature>
<dbReference type="Pfam" id="PF00085">
    <property type="entry name" value="Thioredoxin"/>
    <property type="match status" value="1"/>
</dbReference>
<feature type="disulfide bond" description="Redox-active" evidence="8">
    <location>
        <begin position="23"/>
        <end position="26"/>
    </location>
</feature>
<evidence type="ECO:0000256" key="5">
    <source>
        <dbReference type="ARBA" id="ARBA00023284"/>
    </source>
</evidence>
<comment type="similarity">
    <text evidence="1">Belongs to the thioredoxin family.</text>
</comment>
<sequence length="98" mass="11227">MSSFKEIISKDIPVLVDFYAEWCGPCKVMESKLKEVKGELKEAISIIKINVDTNSQLAAKYQVRGVPTFILFKNGKQLWRQSGIIDKNELINIIYKFS</sequence>
<dbReference type="PIRSF" id="PIRSF000077">
    <property type="entry name" value="Thioredoxin"/>
    <property type="match status" value="1"/>
</dbReference>
<evidence type="ECO:0000256" key="2">
    <source>
        <dbReference type="ARBA" id="ARBA00022448"/>
    </source>
</evidence>
<dbReference type="GO" id="GO:0045454">
    <property type="term" value="P:cell redox homeostasis"/>
    <property type="evidence" value="ECO:0007669"/>
    <property type="project" value="TreeGrafter"/>
</dbReference>
<reference evidence="10 11" key="1">
    <citation type="submission" date="2019-04" db="EMBL/GenBank/DDBJ databases">
        <title>Lacinutrix sp. nov., isolated from marine water.</title>
        <authorList>
            <person name="Kim W."/>
        </authorList>
    </citation>
    <scope>NUCLEOTIDE SEQUENCE [LARGE SCALE GENOMIC DNA]</scope>
    <source>
        <strain evidence="10 11">CAU 1491</strain>
    </source>
</reference>
<gene>
    <name evidence="10" type="primary">trxA</name>
    <name evidence="10" type="ORF">E5167_08585</name>
</gene>
<dbReference type="Gene3D" id="3.40.30.10">
    <property type="entry name" value="Glutaredoxin"/>
    <property type="match status" value="1"/>
</dbReference>
<evidence type="ECO:0000259" key="9">
    <source>
        <dbReference type="PROSITE" id="PS51352"/>
    </source>
</evidence>
<dbReference type="PROSITE" id="PS51352">
    <property type="entry name" value="THIOREDOXIN_2"/>
    <property type="match status" value="1"/>
</dbReference>
<dbReference type="GO" id="GO:0015035">
    <property type="term" value="F:protein-disulfide reductase activity"/>
    <property type="evidence" value="ECO:0007669"/>
    <property type="project" value="UniProtKB-UniRule"/>
</dbReference>
<comment type="caution">
    <text evidence="10">The sequence shown here is derived from an EMBL/GenBank/DDBJ whole genome shotgun (WGS) entry which is preliminary data.</text>
</comment>
<dbReference type="SUPFAM" id="SSF52833">
    <property type="entry name" value="Thioredoxin-like"/>
    <property type="match status" value="1"/>
</dbReference>
<feature type="site" description="Contributes to redox potential value" evidence="7">
    <location>
        <position position="25"/>
    </location>
</feature>
<keyword evidence="3" id="KW-0249">Electron transport</keyword>
<accession>A0A4U0EZU7</accession>
<evidence type="ECO:0000256" key="8">
    <source>
        <dbReference type="PIRSR" id="PIRSR000077-4"/>
    </source>
</evidence>
<feature type="site" description="Deprotonates C-terminal active site Cys" evidence="7">
    <location>
        <position position="17"/>
    </location>
</feature>
<dbReference type="AlphaFoldDB" id="A0A4U0EZU7"/>
<dbReference type="RefSeq" id="WP_136843077.1">
    <property type="nucleotide sequence ID" value="NZ_SUPL01000004.1"/>
</dbReference>
<keyword evidence="11" id="KW-1185">Reference proteome</keyword>
<dbReference type="GO" id="GO:0005829">
    <property type="term" value="C:cytosol"/>
    <property type="evidence" value="ECO:0007669"/>
    <property type="project" value="TreeGrafter"/>
</dbReference>
<feature type="active site" description="Nucleophile" evidence="7">
    <location>
        <position position="23"/>
    </location>
</feature>
<evidence type="ECO:0000313" key="10">
    <source>
        <dbReference type="EMBL" id="TJY35912.1"/>
    </source>
</evidence>
<name>A0A4U0EZU7_9FLAO</name>
<evidence type="ECO:0000256" key="4">
    <source>
        <dbReference type="ARBA" id="ARBA00023157"/>
    </source>
</evidence>